<evidence type="ECO:0000256" key="4">
    <source>
        <dbReference type="ARBA" id="ARBA00022692"/>
    </source>
</evidence>
<feature type="region of interest" description="Disordered" evidence="10">
    <location>
        <begin position="683"/>
        <end position="722"/>
    </location>
</feature>
<keyword evidence="14" id="KW-1185">Reference proteome</keyword>
<accession>A0A6A6LFA9</accession>
<evidence type="ECO:0000256" key="7">
    <source>
        <dbReference type="ARBA" id="ARBA00023136"/>
    </source>
</evidence>
<evidence type="ECO:0000256" key="6">
    <source>
        <dbReference type="ARBA" id="ARBA00023065"/>
    </source>
</evidence>
<feature type="transmembrane region" description="Helical" evidence="11">
    <location>
        <begin position="139"/>
        <end position="158"/>
    </location>
</feature>
<evidence type="ECO:0000256" key="11">
    <source>
        <dbReference type="SAM" id="Phobius"/>
    </source>
</evidence>
<evidence type="ECO:0000256" key="3">
    <source>
        <dbReference type="ARBA" id="ARBA00022448"/>
    </source>
</evidence>
<dbReference type="Pfam" id="PF00520">
    <property type="entry name" value="Ion_trans"/>
    <property type="match status" value="1"/>
</dbReference>
<dbReference type="InterPro" id="IPR014710">
    <property type="entry name" value="RmlC-like_jellyroll"/>
</dbReference>
<protein>
    <recommendedName>
        <fullName evidence="12">Cyclic nucleotide-binding domain-containing protein</fullName>
    </recommendedName>
</protein>
<dbReference type="InterPro" id="IPR000595">
    <property type="entry name" value="cNMP-bd_dom"/>
</dbReference>
<dbReference type="PROSITE" id="PS50042">
    <property type="entry name" value="CNMP_BINDING_3"/>
    <property type="match status" value="1"/>
</dbReference>
<feature type="transmembrane region" description="Helical" evidence="11">
    <location>
        <begin position="264"/>
        <end position="288"/>
    </location>
</feature>
<comment type="similarity">
    <text evidence="2">Belongs to the cyclic nucleotide-gated cation channel (TC 1.A.1.5) family.</text>
</comment>
<evidence type="ECO:0000256" key="5">
    <source>
        <dbReference type="ARBA" id="ARBA00022989"/>
    </source>
</evidence>
<feature type="transmembrane region" description="Helical" evidence="11">
    <location>
        <begin position="349"/>
        <end position="375"/>
    </location>
</feature>
<dbReference type="Proteomes" id="UP000467840">
    <property type="component" value="Chromosome 4"/>
</dbReference>
<evidence type="ECO:0000256" key="8">
    <source>
        <dbReference type="ARBA" id="ARBA00023286"/>
    </source>
</evidence>
<dbReference type="FunFam" id="1.10.287.630:FF:000003">
    <property type="entry name" value="Cyclic nucleotide-gated ion channel 1"/>
    <property type="match status" value="1"/>
</dbReference>
<dbReference type="PANTHER" id="PTHR45651:SF12">
    <property type="entry name" value="CYCLIC NUCLEOTIDE-GATED ION CHANNEL 15-RELATED"/>
    <property type="match status" value="1"/>
</dbReference>
<dbReference type="PANTHER" id="PTHR45651">
    <property type="entry name" value="CYCLIC NUCLEOTIDE-GATED ION CHANNEL 15-RELATED-RELATED"/>
    <property type="match status" value="1"/>
</dbReference>
<dbReference type="GO" id="GO:0016020">
    <property type="term" value="C:membrane"/>
    <property type="evidence" value="ECO:0007669"/>
    <property type="project" value="InterPro"/>
</dbReference>
<proteinExistence type="inferred from homology"/>
<dbReference type="SUPFAM" id="SSF51206">
    <property type="entry name" value="cAMP-binding domain-like"/>
    <property type="match status" value="1"/>
</dbReference>
<dbReference type="GO" id="GO:0012505">
    <property type="term" value="C:endomembrane system"/>
    <property type="evidence" value="ECO:0007669"/>
    <property type="project" value="UniProtKB-SubCell"/>
</dbReference>
<feature type="region of interest" description="Disordered" evidence="10">
    <location>
        <begin position="60"/>
        <end position="93"/>
    </location>
</feature>
<evidence type="ECO:0000256" key="10">
    <source>
        <dbReference type="SAM" id="MobiDB-lite"/>
    </source>
</evidence>
<dbReference type="CDD" id="cd00038">
    <property type="entry name" value="CAP_ED"/>
    <property type="match status" value="1"/>
</dbReference>
<evidence type="ECO:0000256" key="9">
    <source>
        <dbReference type="ARBA" id="ARBA00023303"/>
    </source>
</evidence>
<dbReference type="GO" id="GO:0005216">
    <property type="term" value="F:monoatomic ion channel activity"/>
    <property type="evidence" value="ECO:0007669"/>
    <property type="project" value="InterPro"/>
</dbReference>
<feature type="transmembrane region" description="Helical" evidence="11">
    <location>
        <begin position="200"/>
        <end position="218"/>
    </location>
</feature>
<keyword evidence="3" id="KW-0813">Transport</keyword>
<dbReference type="EMBL" id="JAAGAX010000010">
    <property type="protein sequence ID" value="KAF2300112.1"/>
    <property type="molecule type" value="Genomic_DNA"/>
</dbReference>
<evidence type="ECO:0000256" key="1">
    <source>
        <dbReference type="ARBA" id="ARBA00004127"/>
    </source>
</evidence>
<evidence type="ECO:0000256" key="2">
    <source>
        <dbReference type="ARBA" id="ARBA00010486"/>
    </source>
</evidence>
<sequence length="722" mass="82563">MPPPGSFCSKYDENIGATTSWRKKYKQSKTEIDYGIVNSVEKPEEPDFLKSELMDRTPRVEVDPDGLDLPTITGGDSTNLTSKPDGTPVRETKSRRAIILSKGKSFKARVLSRVFAEDYDTTKNKILDPKGQTIHKWNMTFLVACLVSLFVDPLFYYLPIISGDSSYVAPSSRVLGRGELVIDSSKIALRYLSNGFLTDLIAALPFPQVLIWFIIPNIDGWGLLHMKNTLWLLIMIQYLPKVFLIFPIWWQIADAAGVVTQTAWTAAAYNLFLYMVGSHVSGACYYLLSLERIEDCWHSVCNLETSYCPDGFFDCRQVKDPRRVNWFLSTNISNQCNASMTGSSYQYGIYIGVVQLNVASSAFMNKYFYCFWWGLKNVSTIGQNLIPSIRVGENIFITIVGITGLILFALLIGNMQRYLQSTTKRLEEWKIKRADTEQWMHQRHLPIELRQSVRNYDQYKWLATRGVDEENIIQTIPVDLQRKVKRHLCFDLVRRVPLFDEMDETMLDAICERLKPTLCIQGICLVREGDPVKQMLFIIRGHLDSYYSGNGHVNLCQIGPGDFCGEELLTWALDPRPRVAFPSSTRTVKATNEVEAFALLAEDLKFVALQFRRLNSKQLRHKFRFYSHQWRTWAACTIQVAWRRHRKFKEMGEPHEPGMPPPGSFWSLLAESLVASARWTTKHRKSAGSVSDAGSSIEKPEEPDFSDEEEWDNNTLKLASNT</sequence>
<dbReference type="InterPro" id="IPR005821">
    <property type="entry name" value="Ion_trans_dom"/>
</dbReference>
<evidence type="ECO:0000313" key="14">
    <source>
        <dbReference type="Proteomes" id="UP000467840"/>
    </source>
</evidence>
<dbReference type="InterPro" id="IPR018490">
    <property type="entry name" value="cNMP-bd_dom_sf"/>
</dbReference>
<feature type="compositionally biased region" description="Polar residues" evidence="10">
    <location>
        <begin position="74"/>
        <end position="84"/>
    </location>
</feature>
<dbReference type="SUPFAM" id="SSF81324">
    <property type="entry name" value="Voltage-gated potassium channels"/>
    <property type="match status" value="1"/>
</dbReference>
<organism evidence="13 14">
    <name type="scientific">Hevea brasiliensis</name>
    <name type="common">Para rubber tree</name>
    <name type="synonym">Siphonia brasiliensis</name>
    <dbReference type="NCBI Taxonomy" id="3981"/>
    <lineage>
        <taxon>Eukaryota</taxon>
        <taxon>Viridiplantae</taxon>
        <taxon>Streptophyta</taxon>
        <taxon>Embryophyta</taxon>
        <taxon>Tracheophyta</taxon>
        <taxon>Spermatophyta</taxon>
        <taxon>Magnoliopsida</taxon>
        <taxon>eudicotyledons</taxon>
        <taxon>Gunneridae</taxon>
        <taxon>Pentapetalae</taxon>
        <taxon>rosids</taxon>
        <taxon>fabids</taxon>
        <taxon>Malpighiales</taxon>
        <taxon>Euphorbiaceae</taxon>
        <taxon>Crotonoideae</taxon>
        <taxon>Micrandreae</taxon>
        <taxon>Hevea</taxon>
    </lineage>
</organism>
<keyword evidence="8" id="KW-1071">Ligand-gated ion channel</keyword>
<keyword evidence="4 11" id="KW-0812">Transmembrane</keyword>
<keyword evidence="5 11" id="KW-1133">Transmembrane helix</keyword>
<feature type="compositionally biased region" description="Acidic residues" evidence="10">
    <location>
        <begin position="701"/>
        <end position="712"/>
    </location>
</feature>
<dbReference type="SMART" id="SM00100">
    <property type="entry name" value="cNMP"/>
    <property type="match status" value="1"/>
</dbReference>
<reference evidence="13 14" key="1">
    <citation type="journal article" date="2020" name="Mol. Plant">
        <title>The Chromosome-Based Rubber Tree Genome Provides New Insights into Spurge Genome Evolution and Rubber Biosynthesis.</title>
        <authorList>
            <person name="Liu J."/>
            <person name="Shi C."/>
            <person name="Shi C.C."/>
            <person name="Li W."/>
            <person name="Zhang Q.J."/>
            <person name="Zhang Y."/>
            <person name="Li K."/>
            <person name="Lu H.F."/>
            <person name="Shi C."/>
            <person name="Zhu S.T."/>
            <person name="Xiao Z.Y."/>
            <person name="Nan H."/>
            <person name="Yue Y."/>
            <person name="Zhu X.G."/>
            <person name="Wu Y."/>
            <person name="Hong X.N."/>
            <person name="Fan G.Y."/>
            <person name="Tong Y."/>
            <person name="Zhang D."/>
            <person name="Mao C.L."/>
            <person name="Liu Y.L."/>
            <person name="Hao S.J."/>
            <person name="Liu W.Q."/>
            <person name="Lv M.Q."/>
            <person name="Zhang H.B."/>
            <person name="Liu Y."/>
            <person name="Hu-Tang G.R."/>
            <person name="Wang J.P."/>
            <person name="Wang J.H."/>
            <person name="Sun Y.H."/>
            <person name="Ni S.B."/>
            <person name="Chen W.B."/>
            <person name="Zhang X.C."/>
            <person name="Jiao Y.N."/>
            <person name="Eichler E.E."/>
            <person name="Li G.H."/>
            <person name="Liu X."/>
            <person name="Gao L.Z."/>
        </authorList>
    </citation>
    <scope>NUCLEOTIDE SEQUENCE [LARGE SCALE GENOMIC DNA]</scope>
    <source>
        <strain evidence="14">cv. GT1</strain>
        <tissue evidence="13">Leaf</tissue>
    </source>
</reference>
<dbReference type="Gene3D" id="1.10.287.630">
    <property type="entry name" value="Helix hairpin bin"/>
    <property type="match status" value="1"/>
</dbReference>
<evidence type="ECO:0000259" key="12">
    <source>
        <dbReference type="PROSITE" id="PS50042"/>
    </source>
</evidence>
<feature type="transmembrane region" description="Helical" evidence="11">
    <location>
        <begin position="395"/>
        <end position="415"/>
    </location>
</feature>
<keyword evidence="9" id="KW-0407">Ion channel</keyword>
<feature type="domain" description="Cyclic nucleotide-binding" evidence="12">
    <location>
        <begin position="498"/>
        <end position="580"/>
    </location>
</feature>
<keyword evidence="7 11" id="KW-0472">Membrane</keyword>
<dbReference type="AlphaFoldDB" id="A0A6A6LFA9"/>
<comment type="subcellular location">
    <subcellularLocation>
        <location evidence="1">Endomembrane system</location>
        <topology evidence="1">Multi-pass membrane protein</topology>
    </subcellularLocation>
</comment>
<gene>
    <name evidence="13" type="ORF">GH714_009082</name>
</gene>
<comment type="caution">
    <text evidence="13">The sequence shown here is derived from an EMBL/GenBank/DDBJ whole genome shotgun (WGS) entry which is preliminary data.</text>
</comment>
<evidence type="ECO:0000313" key="13">
    <source>
        <dbReference type="EMBL" id="KAF2300112.1"/>
    </source>
</evidence>
<dbReference type="Gene3D" id="2.60.120.10">
    <property type="entry name" value="Jelly Rolls"/>
    <property type="match status" value="1"/>
</dbReference>
<dbReference type="Gene3D" id="1.10.287.70">
    <property type="match status" value="1"/>
</dbReference>
<feature type="transmembrane region" description="Helical" evidence="11">
    <location>
        <begin position="230"/>
        <end position="252"/>
    </location>
</feature>
<feature type="compositionally biased region" description="Polar residues" evidence="10">
    <location>
        <begin position="713"/>
        <end position="722"/>
    </location>
</feature>
<name>A0A6A6LFA9_HEVBR</name>
<keyword evidence="6" id="KW-0406">Ion transport</keyword>